<organism evidence="2 3">
    <name type="scientific">Tetrapyrgos nigripes</name>
    <dbReference type="NCBI Taxonomy" id="182062"/>
    <lineage>
        <taxon>Eukaryota</taxon>
        <taxon>Fungi</taxon>
        <taxon>Dikarya</taxon>
        <taxon>Basidiomycota</taxon>
        <taxon>Agaricomycotina</taxon>
        <taxon>Agaricomycetes</taxon>
        <taxon>Agaricomycetidae</taxon>
        <taxon>Agaricales</taxon>
        <taxon>Marasmiineae</taxon>
        <taxon>Marasmiaceae</taxon>
        <taxon>Tetrapyrgos</taxon>
    </lineage>
</organism>
<protein>
    <submittedName>
        <fullName evidence="2">Uncharacterized protein</fullName>
    </submittedName>
</protein>
<name>A0A8H5CLZ3_9AGAR</name>
<feature type="transmembrane region" description="Helical" evidence="1">
    <location>
        <begin position="37"/>
        <end position="61"/>
    </location>
</feature>
<evidence type="ECO:0000313" key="2">
    <source>
        <dbReference type="EMBL" id="KAF5343102.1"/>
    </source>
</evidence>
<evidence type="ECO:0000313" key="3">
    <source>
        <dbReference type="Proteomes" id="UP000559256"/>
    </source>
</evidence>
<keyword evidence="1" id="KW-0472">Membrane</keyword>
<dbReference type="AlphaFoldDB" id="A0A8H5CLZ3"/>
<dbReference type="Proteomes" id="UP000559256">
    <property type="component" value="Unassembled WGS sequence"/>
</dbReference>
<dbReference type="EMBL" id="JAACJM010000149">
    <property type="protein sequence ID" value="KAF5343102.1"/>
    <property type="molecule type" value="Genomic_DNA"/>
</dbReference>
<accession>A0A8H5CLZ3</accession>
<gene>
    <name evidence="2" type="ORF">D9758_016013</name>
</gene>
<sequence length="170" mass="18645">MVSFTKDLLMACVTLSSLAYAYTRQLISHVLEIFAPIGFFDIAVLSLVASLCASGGLFLVVRWFISVWRLHATTSFTHNQGFDVDLECQSTSFPASAGLGPVLRSVGQAPSLGGNESHHSHYHHHRSVSKHTSAIVMLPVLVQKEDLVLEEGDFRSDSGCMLVRPSHNDY</sequence>
<keyword evidence="1" id="KW-1133">Transmembrane helix</keyword>
<keyword evidence="1" id="KW-0812">Transmembrane</keyword>
<evidence type="ECO:0000256" key="1">
    <source>
        <dbReference type="SAM" id="Phobius"/>
    </source>
</evidence>
<keyword evidence="3" id="KW-1185">Reference proteome</keyword>
<reference evidence="2 3" key="1">
    <citation type="journal article" date="2020" name="ISME J.">
        <title>Uncovering the hidden diversity of litter-decomposition mechanisms in mushroom-forming fungi.</title>
        <authorList>
            <person name="Floudas D."/>
            <person name="Bentzer J."/>
            <person name="Ahren D."/>
            <person name="Johansson T."/>
            <person name="Persson P."/>
            <person name="Tunlid A."/>
        </authorList>
    </citation>
    <scope>NUCLEOTIDE SEQUENCE [LARGE SCALE GENOMIC DNA]</scope>
    <source>
        <strain evidence="2 3">CBS 291.85</strain>
    </source>
</reference>
<comment type="caution">
    <text evidence="2">The sequence shown here is derived from an EMBL/GenBank/DDBJ whole genome shotgun (WGS) entry which is preliminary data.</text>
</comment>
<proteinExistence type="predicted"/>